<comment type="caution">
    <text evidence="2">The sequence shown here is derived from an EMBL/GenBank/DDBJ whole genome shotgun (WGS) entry which is preliminary data.</text>
</comment>
<keyword evidence="3" id="KW-1185">Reference proteome</keyword>
<proteinExistence type="predicted"/>
<evidence type="ECO:0000256" key="1">
    <source>
        <dbReference type="SAM" id="MobiDB-lite"/>
    </source>
</evidence>
<evidence type="ECO:0000313" key="3">
    <source>
        <dbReference type="Proteomes" id="UP001287356"/>
    </source>
</evidence>
<reference evidence="2" key="1">
    <citation type="journal article" date="2023" name="Mol. Phylogenet. Evol.">
        <title>Genome-scale phylogeny and comparative genomics of the fungal order Sordariales.</title>
        <authorList>
            <person name="Hensen N."/>
            <person name="Bonometti L."/>
            <person name="Westerberg I."/>
            <person name="Brannstrom I.O."/>
            <person name="Guillou S."/>
            <person name="Cros-Aarteil S."/>
            <person name="Calhoun S."/>
            <person name="Haridas S."/>
            <person name="Kuo A."/>
            <person name="Mondo S."/>
            <person name="Pangilinan J."/>
            <person name="Riley R."/>
            <person name="LaButti K."/>
            <person name="Andreopoulos B."/>
            <person name="Lipzen A."/>
            <person name="Chen C."/>
            <person name="Yan M."/>
            <person name="Daum C."/>
            <person name="Ng V."/>
            <person name="Clum A."/>
            <person name="Steindorff A."/>
            <person name="Ohm R.A."/>
            <person name="Martin F."/>
            <person name="Silar P."/>
            <person name="Natvig D.O."/>
            <person name="Lalanne C."/>
            <person name="Gautier V."/>
            <person name="Ament-Velasquez S.L."/>
            <person name="Kruys A."/>
            <person name="Hutchinson M.I."/>
            <person name="Powell A.J."/>
            <person name="Barry K."/>
            <person name="Miller A.N."/>
            <person name="Grigoriev I.V."/>
            <person name="Debuchy R."/>
            <person name="Gladieux P."/>
            <person name="Hiltunen Thoren M."/>
            <person name="Johannesson H."/>
        </authorList>
    </citation>
    <scope>NUCLEOTIDE SEQUENCE</scope>
    <source>
        <strain evidence="2">CBS 958.72</strain>
    </source>
</reference>
<organism evidence="2 3">
    <name type="scientific">Lasiosphaeria ovina</name>
    <dbReference type="NCBI Taxonomy" id="92902"/>
    <lineage>
        <taxon>Eukaryota</taxon>
        <taxon>Fungi</taxon>
        <taxon>Dikarya</taxon>
        <taxon>Ascomycota</taxon>
        <taxon>Pezizomycotina</taxon>
        <taxon>Sordariomycetes</taxon>
        <taxon>Sordariomycetidae</taxon>
        <taxon>Sordariales</taxon>
        <taxon>Lasiosphaeriaceae</taxon>
        <taxon>Lasiosphaeria</taxon>
    </lineage>
</organism>
<accession>A0AAE0K4H8</accession>
<gene>
    <name evidence="2" type="ORF">B0T24DRAFT_596234</name>
</gene>
<dbReference type="AlphaFoldDB" id="A0AAE0K4H8"/>
<reference evidence="2" key="2">
    <citation type="submission" date="2023-06" db="EMBL/GenBank/DDBJ databases">
        <authorList>
            <consortium name="Lawrence Berkeley National Laboratory"/>
            <person name="Haridas S."/>
            <person name="Hensen N."/>
            <person name="Bonometti L."/>
            <person name="Westerberg I."/>
            <person name="Brannstrom I.O."/>
            <person name="Guillou S."/>
            <person name="Cros-Aarteil S."/>
            <person name="Calhoun S."/>
            <person name="Kuo A."/>
            <person name="Mondo S."/>
            <person name="Pangilinan J."/>
            <person name="Riley R."/>
            <person name="Labutti K."/>
            <person name="Andreopoulos B."/>
            <person name="Lipzen A."/>
            <person name="Chen C."/>
            <person name="Yanf M."/>
            <person name="Daum C."/>
            <person name="Ng V."/>
            <person name="Clum A."/>
            <person name="Steindorff A."/>
            <person name="Ohm R."/>
            <person name="Martin F."/>
            <person name="Silar P."/>
            <person name="Natvig D."/>
            <person name="Lalanne C."/>
            <person name="Gautier V."/>
            <person name="Ament-Velasquez S.L."/>
            <person name="Kruys A."/>
            <person name="Hutchinson M.I."/>
            <person name="Powell A.J."/>
            <person name="Barry K."/>
            <person name="Miller A.N."/>
            <person name="Grigoriev I.V."/>
            <person name="Debuchy R."/>
            <person name="Gladieux P."/>
            <person name="Thoren M.H."/>
            <person name="Johannesson H."/>
        </authorList>
    </citation>
    <scope>NUCLEOTIDE SEQUENCE</scope>
    <source>
        <strain evidence="2">CBS 958.72</strain>
    </source>
</reference>
<sequence length="262" mass="29941">MSTDAPVDTTHQIFNDLNKIERALCSAHFGKNLEHDTPFTALRERFSRLSRLVSIQQALQRTAREIRKHDASVFGRDLQPKINKFLDVAFGEGNPRLETIRQLDPEGFLFLALSYPPQDLLDMDGMGFRQLIKIAPEILRLQELPQCWIFAEGIQLALASRAEVENMSAFRKAYYQPYSEFSEEYSEDSEEWQNQSHSGSSGGIDVTGWSDEEILNEAWKRLDKDSAGEANETVKLRIDDNDEDLCAVIVDFEAQNAIHIMR</sequence>
<protein>
    <submittedName>
        <fullName evidence="2">Uncharacterized protein</fullName>
    </submittedName>
</protein>
<feature type="region of interest" description="Disordered" evidence="1">
    <location>
        <begin position="186"/>
        <end position="207"/>
    </location>
</feature>
<dbReference type="EMBL" id="JAULSN010000006">
    <property type="protein sequence ID" value="KAK3369497.1"/>
    <property type="molecule type" value="Genomic_DNA"/>
</dbReference>
<name>A0AAE0K4H8_9PEZI</name>
<dbReference type="Proteomes" id="UP001287356">
    <property type="component" value="Unassembled WGS sequence"/>
</dbReference>
<evidence type="ECO:0000313" key="2">
    <source>
        <dbReference type="EMBL" id="KAK3369497.1"/>
    </source>
</evidence>